<accession>A0A4U9HGD8</accession>
<dbReference type="EMBL" id="LR590463">
    <property type="protein sequence ID" value="VTP62131.1"/>
    <property type="molecule type" value="Genomic_DNA"/>
</dbReference>
<dbReference type="Proteomes" id="UP000307968">
    <property type="component" value="Chromosome"/>
</dbReference>
<reference evidence="1 2" key="1">
    <citation type="submission" date="2019-05" db="EMBL/GenBank/DDBJ databases">
        <authorList>
            <consortium name="Pathogen Informatics"/>
        </authorList>
    </citation>
    <scope>NUCLEOTIDE SEQUENCE [LARGE SCALE GENOMIC DNA]</scope>
    <source>
        <strain evidence="1 2">NCTC12971</strain>
    </source>
</reference>
<protein>
    <submittedName>
        <fullName evidence="1">Uncharacterized protein</fullName>
    </submittedName>
</protein>
<proteinExistence type="predicted"/>
<gene>
    <name evidence="1" type="ORF">NCTC12971_02479</name>
</gene>
<name>A0A4U9HGD8_SERRU</name>
<organism evidence="1 2">
    <name type="scientific">Serratia rubidaea</name>
    <name type="common">Serratia marinorubra</name>
    <dbReference type="NCBI Taxonomy" id="61652"/>
    <lineage>
        <taxon>Bacteria</taxon>
        <taxon>Pseudomonadati</taxon>
        <taxon>Pseudomonadota</taxon>
        <taxon>Gammaproteobacteria</taxon>
        <taxon>Enterobacterales</taxon>
        <taxon>Yersiniaceae</taxon>
        <taxon>Serratia</taxon>
    </lineage>
</organism>
<evidence type="ECO:0000313" key="1">
    <source>
        <dbReference type="EMBL" id="VTP62131.1"/>
    </source>
</evidence>
<evidence type="ECO:0000313" key="2">
    <source>
        <dbReference type="Proteomes" id="UP000307968"/>
    </source>
</evidence>
<dbReference type="AlphaFoldDB" id="A0A4U9HGD8"/>
<sequence>MPLFAVMDKNTATRIVRIETDKDADEKITSLFKEQYEYFETHYEDSIEYCAGYTRVIMSVIFWMALLRLMI</sequence>